<dbReference type="EMBL" id="CM001219">
    <property type="protein sequence ID" value="AES70080.1"/>
    <property type="molecule type" value="Genomic_DNA"/>
</dbReference>
<dbReference type="Proteomes" id="UP000002051">
    <property type="component" value="Chromosome 3"/>
</dbReference>
<name>G7IXV2_MEDTR</name>
<protein>
    <submittedName>
        <fullName evidence="1 2">Uncharacterized protein</fullName>
    </submittedName>
</protein>
<dbReference type="AlphaFoldDB" id="G7IXV2"/>
<dbReference type="PaxDb" id="3880-AES70080"/>
<accession>G7IXV2</accession>
<gene>
    <name evidence="1" type="ordered locus">MTR_3g047550</name>
</gene>
<proteinExistence type="predicted"/>
<reference evidence="2" key="3">
    <citation type="submission" date="2015-04" db="UniProtKB">
        <authorList>
            <consortium name="EnsemblPlants"/>
        </authorList>
    </citation>
    <scope>IDENTIFICATION</scope>
    <source>
        <strain evidence="2">cv. Jemalong A17</strain>
    </source>
</reference>
<dbReference type="HOGENOM" id="CLU_3035362_0_0_1"/>
<dbReference type="EnsemblPlants" id="AES70080">
    <property type="protein sequence ID" value="AES70080"/>
    <property type="gene ID" value="MTR_3g047550"/>
</dbReference>
<evidence type="ECO:0000313" key="1">
    <source>
        <dbReference type="EMBL" id="AES70080.1"/>
    </source>
</evidence>
<sequence length="55" mass="6137">MDVCQGLNPSHIPGFFFRSDFLHISHFSAGSAGVVRVAENLQTKVRKFARVYAKV</sequence>
<organism evidence="1 3">
    <name type="scientific">Medicago truncatula</name>
    <name type="common">Barrel medic</name>
    <name type="synonym">Medicago tribuloides</name>
    <dbReference type="NCBI Taxonomy" id="3880"/>
    <lineage>
        <taxon>Eukaryota</taxon>
        <taxon>Viridiplantae</taxon>
        <taxon>Streptophyta</taxon>
        <taxon>Embryophyta</taxon>
        <taxon>Tracheophyta</taxon>
        <taxon>Spermatophyta</taxon>
        <taxon>Magnoliopsida</taxon>
        <taxon>eudicotyledons</taxon>
        <taxon>Gunneridae</taxon>
        <taxon>Pentapetalae</taxon>
        <taxon>rosids</taxon>
        <taxon>fabids</taxon>
        <taxon>Fabales</taxon>
        <taxon>Fabaceae</taxon>
        <taxon>Papilionoideae</taxon>
        <taxon>50 kb inversion clade</taxon>
        <taxon>NPAAA clade</taxon>
        <taxon>Hologalegina</taxon>
        <taxon>IRL clade</taxon>
        <taxon>Trifolieae</taxon>
        <taxon>Medicago</taxon>
    </lineage>
</organism>
<evidence type="ECO:0000313" key="3">
    <source>
        <dbReference type="Proteomes" id="UP000002051"/>
    </source>
</evidence>
<reference evidence="1 3" key="1">
    <citation type="journal article" date="2011" name="Nature">
        <title>The Medicago genome provides insight into the evolution of rhizobial symbioses.</title>
        <authorList>
            <person name="Young N.D."/>
            <person name="Debelle F."/>
            <person name="Oldroyd G.E."/>
            <person name="Geurts R."/>
            <person name="Cannon S.B."/>
            <person name="Udvardi M.K."/>
            <person name="Benedito V.A."/>
            <person name="Mayer K.F."/>
            <person name="Gouzy J."/>
            <person name="Schoof H."/>
            <person name="Van de Peer Y."/>
            <person name="Proost S."/>
            <person name="Cook D.R."/>
            <person name="Meyers B.C."/>
            <person name="Spannagl M."/>
            <person name="Cheung F."/>
            <person name="De Mita S."/>
            <person name="Krishnakumar V."/>
            <person name="Gundlach H."/>
            <person name="Zhou S."/>
            <person name="Mudge J."/>
            <person name="Bharti A.K."/>
            <person name="Murray J.D."/>
            <person name="Naoumkina M.A."/>
            <person name="Rosen B."/>
            <person name="Silverstein K.A."/>
            <person name="Tang H."/>
            <person name="Rombauts S."/>
            <person name="Zhao P.X."/>
            <person name="Zhou P."/>
            <person name="Barbe V."/>
            <person name="Bardou P."/>
            <person name="Bechner M."/>
            <person name="Bellec A."/>
            <person name="Berger A."/>
            <person name="Berges H."/>
            <person name="Bidwell S."/>
            <person name="Bisseling T."/>
            <person name="Choisne N."/>
            <person name="Couloux A."/>
            <person name="Denny R."/>
            <person name="Deshpande S."/>
            <person name="Dai X."/>
            <person name="Doyle J.J."/>
            <person name="Dudez A.M."/>
            <person name="Farmer A.D."/>
            <person name="Fouteau S."/>
            <person name="Franken C."/>
            <person name="Gibelin C."/>
            <person name="Gish J."/>
            <person name="Goldstein S."/>
            <person name="Gonzalez A.J."/>
            <person name="Green P.J."/>
            <person name="Hallab A."/>
            <person name="Hartog M."/>
            <person name="Hua A."/>
            <person name="Humphray S.J."/>
            <person name="Jeong D.H."/>
            <person name="Jing Y."/>
            <person name="Jocker A."/>
            <person name="Kenton S.M."/>
            <person name="Kim D.J."/>
            <person name="Klee K."/>
            <person name="Lai H."/>
            <person name="Lang C."/>
            <person name="Lin S."/>
            <person name="Macmil S.L."/>
            <person name="Magdelenat G."/>
            <person name="Matthews L."/>
            <person name="McCorrison J."/>
            <person name="Monaghan E.L."/>
            <person name="Mun J.H."/>
            <person name="Najar F.Z."/>
            <person name="Nicholson C."/>
            <person name="Noirot C."/>
            <person name="O'Bleness M."/>
            <person name="Paule C.R."/>
            <person name="Poulain J."/>
            <person name="Prion F."/>
            <person name="Qin B."/>
            <person name="Qu C."/>
            <person name="Retzel E.F."/>
            <person name="Riddle C."/>
            <person name="Sallet E."/>
            <person name="Samain S."/>
            <person name="Samson N."/>
            <person name="Sanders I."/>
            <person name="Saurat O."/>
            <person name="Scarpelli C."/>
            <person name="Schiex T."/>
            <person name="Segurens B."/>
            <person name="Severin A.J."/>
            <person name="Sherrier D.J."/>
            <person name="Shi R."/>
            <person name="Sims S."/>
            <person name="Singer S.R."/>
            <person name="Sinharoy S."/>
            <person name="Sterck L."/>
            <person name="Viollet A."/>
            <person name="Wang B.B."/>
            <person name="Wang K."/>
            <person name="Wang M."/>
            <person name="Wang X."/>
            <person name="Warfsmann J."/>
            <person name="Weissenbach J."/>
            <person name="White D.D."/>
            <person name="White J.D."/>
            <person name="Wiley G.B."/>
            <person name="Wincker P."/>
            <person name="Xing Y."/>
            <person name="Yang L."/>
            <person name="Yao Z."/>
            <person name="Ying F."/>
            <person name="Zhai J."/>
            <person name="Zhou L."/>
            <person name="Zuber A."/>
            <person name="Denarie J."/>
            <person name="Dixon R.A."/>
            <person name="May G.D."/>
            <person name="Schwartz D.C."/>
            <person name="Rogers J."/>
            <person name="Quetier F."/>
            <person name="Town C.D."/>
            <person name="Roe B.A."/>
        </authorList>
    </citation>
    <scope>NUCLEOTIDE SEQUENCE [LARGE SCALE GENOMIC DNA]</scope>
    <source>
        <strain evidence="1">A17</strain>
        <strain evidence="2 3">cv. Jemalong A17</strain>
    </source>
</reference>
<keyword evidence="3" id="KW-1185">Reference proteome</keyword>
<reference evidence="1 3" key="2">
    <citation type="journal article" date="2014" name="BMC Genomics">
        <title>An improved genome release (version Mt4.0) for the model legume Medicago truncatula.</title>
        <authorList>
            <person name="Tang H."/>
            <person name="Krishnakumar V."/>
            <person name="Bidwell S."/>
            <person name="Rosen B."/>
            <person name="Chan A."/>
            <person name="Zhou S."/>
            <person name="Gentzbittel L."/>
            <person name="Childs K.L."/>
            <person name="Yandell M."/>
            <person name="Gundlach H."/>
            <person name="Mayer K.F."/>
            <person name="Schwartz D.C."/>
            <person name="Town C.D."/>
        </authorList>
    </citation>
    <scope>GENOME REANNOTATION</scope>
    <source>
        <strain evidence="2 3">cv. Jemalong A17</strain>
    </source>
</reference>
<evidence type="ECO:0000313" key="2">
    <source>
        <dbReference type="EnsemblPlants" id="AES70080"/>
    </source>
</evidence>